<proteinExistence type="predicted"/>
<gene>
    <name evidence="3" type="ORF">GCM10022235_58530</name>
</gene>
<feature type="domain" description="XdhC Rossmann" evidence="2">
    <location>
        <begin position="220"/>
        <end position="365"/>
    </location>
</feature>
<organism evidence="3 4">
    <name type="scientific">Kribbella ginsengisoli</name>
    <dbReference type="NCBI Taxonomy" id="363865"/>
    <lineage>
        <taxon>Bacteria</taxon>
        <taxon>Bacillati</taxon>
        <taxon>Actinomycetota</taxon>
        <taxon>Actinomycetes</taxon>
        <taxon>Propionibacteriales</taxon>
        <taxon>Kribbellaceae</taxon>
        <taxon>Kribbella</taxon>
    </lineage>
</organism>
<dbReference type="Pfam" id="PF13478">
    <property type="entry name" value="XdhC_C"/>
    <property type="match status" value="1"/>
</dbReference>
<dbReference type="PANTHER" id="PTHR30388:SF4">
    <property type="entry name" value="MOLYBDENUM COFACTOR INSERTION CHAPERONE PAOD"/>
    <property type="match status" value="1"/>
</dbReference>
<sequence>MVGLEQDPSVNCHNGDTKWIDCGGESMREVLGELYGWWERGESAVLASVVATSSSTPRSSGAAMLVGPGGEAIGSISGGCVEGAVYDAALEVMTSGEPRLEQYGFNNENFFAVGLACGGSVEVFIRLVNRASFPDLASMAADIDAGRPVCVATVMSGDLAGRHSVIRPTGACRSIGGGLDDTLTAEALRMLAAGRPGTLTPDGRPDVTVFFESFPPPPRMLIFGAVDFAAALAQTGKFLGYRVTICDARAIFATPARFPVADEVVVDWPHRYLAMEASHLDARSVVCVLTHDEKFDIPLLNVALRLPQLAYIGAMGSRRTAADRLTQLSKEGLTPTEIDRLSTPIGLDLGSSSPEETAISIAAEIIAIRSGRSAGRLTGGTGPIHRERPAP</sequence>
<protein>
    <submittedName>
        <fullName evidence="3">XdhC family protein</fullName>
    </submittedName>
</protein>
<dbReference type="InterPro" id="IPR027051">
    <property type="entry name" value="XdhC_Rossmann_dom"/>
</dbReference>
<dbReference type="Gene3D" id="3.40.50.720">
    <property type="entry name" value="NAD(P)-binding Rossmann-like Domain"/>
    <property type="match status" value="1"/>
</dbReference>
<feature type="domain" description="XdhC- CoxI" evidence="1">
    <location>
        <begin position="37"/>
        <end position="104"/>
    </location>
</feature>
<dbReference type="PANTHER" id="PTHR30388">
    <property type="entry name" value="ALDEHYDE OXIDOREDUCTASE MOLYBDENUM COFACTOR ASSEMBLY PROTEIN"/>
    <property type="match status" value="1"/>
</dbReference>
<evidence type="ECO:0000259" key="1">
    <source>
        <dbReference type="Pfam" id="PF02625"/>
    </source>
</evidence>
<dbReference type="EMBL" id="BAABAA010000008">
    <property type="protein sequence ID" value="GAA3580533.1"/>
    <property type="molecule type" value="Genomic_DNA"/>
</dbReference>
<dbReference type="InterPro" id="IPR052698">
    <property type="entry name" value="MoCofactor_Util/Proc"/>
</dbReference>
<keyword evidence="4" id="KW-1185">Reference proteome</keyword>
<accession>A0ABP6YG50</accession>
<evidence type="ECO:0000259" key="2">
    <source>
        <dbReference type="Pfam" id="PF13478"/>
    </source>
</evidence>
<comment type="caution">
    <text evidence="3">The sequence shown here is derived from an EMBL/GenBank/DDBJ whole genome shotgun (WGS) entry which is preliminary data.</text>
</comment>
<reference evidence="4" key="1">
    <citation type="journal article" date="2019" name="Int. J. Syst. Evol. Microbiol.">
        <title>The Global Catalogue of Microorganisms (GCM) 10K type strain sequencing project: providing services to taxonomists for standard genome sequencing and annotation.</title>
        <authorList>
            <consortium name="The Broad Institute Genomics Platform"/>
            <consortium name="The Broad Institute Genome Sequencing Center for Infectious Disease"/>
            <person name="Wu L."/>
            <person name="Ma J."/>
        </authorList>
    </citation>
    <scope>NUCLEOTIDE SEQUENCE [LARGE SCALE GENOMIC DNA]</scope>
    <source>
        <strain evidence="4">JCM 16928</strain>
    </source>
</reference>
<dbReference type="Pfam" id="PF02625">
    <property type="entry name" value="XdhC_CoxI"/>
    <property type="match status" value="1"/>
</dbReference>
<name>A0ABP6YG50_9ACTN</name>
<evidence type="ECO:0000313" key="4">
    <source>
        <dbReference type="Proteomes" id="UP001501222"/>
    </source>
</evidence>
<dbReference type="Proteomes" id="UP001501222">
    <property type="component" value="Unassembled WGS sequence"/>
</dbReference>
<evidence type="ECO:0000313" key="3">
    <source>
        <dbReference type="EMBL" id="GAA3580533.1"/>
    </source>
</evidence>
<dbReference type="InterPro" id="IPR003777">
    <property type="entry name" value="XdhC_CoxI"/>
</dbReference>